<evidence type="ECO:0000313" key="3">
    <source>
        <dbReference type="EMBL" id="KES09129.1"/>
    </source>
</evidence>
<gene>
    <name evidence="3" type="ORF">BU52_03505</name>
</gene>
<dbReference type="Pfam" id="PF03780">
    <property type="entry name" value="Asp23"/>
    <property type="match status" value="1"/>
</dbReference>
<dbReference type="OrthoDB" id="9808942at2"/>
<feature type="region of interest" description="Disordered" evidence="2">
    <location>
        <begin position="1"/>
        <end position="33"/>
    </location>
</feature>
<dbReference type="Proteomes" id="UP000028341">
    <property type="component" value="Unassembled WGS sequence"/>
</dbReference>
<comment type="caution">
    <text evidence="3">The sequence shown here is derived from an EMBL/GenBank/DDBJ whole genome shotgun (WGS) entry which is preliminary data.</text>
</comment>
<evidence type="ECO:0008006" key="5">
    <source>
        <dbReference type="Google" id="ProtNLM"/>
    </source>
</evidence>
<organism evidence="3 4">
    <name type="scientific">Streptomyces toyocaensis</name>
    <dbReference type="NCBI Taxonomy" id="55952"/>
    <lineage>
        <taxon>Bacteria</taxon>
        <taxon>Bacillati</taxon>
        <taxon>Actinomycetota</taxon>
        <taxon>Actinomycetes</taxon>
        <taxon>Kitasatosporales</taxon>
        <taxon>Streptomycetaceae</taxon>
        <taxon>Streptomyces</taxon>
    </lineage>
</organism>
<dbReference type="InterPro" id="IPR005531">
    <property type="entry name" value="Asp23"/>
</dbReference>
<evidence type="ECO:0000256" key="2">
    <source>
        <dbReference type="SAM" id="MobiDB-lite"/>
    </source>
</evidence>
<sequence length="154" mass="16240">MTETSNRPDTGKKGTTLQGRRGTDVPPGQRGNTTVADGVVAKIAGMAAREIPEVYNLGGGVARAFGAMRERVPGGGSGVTRGVSVEVGERQAAVDLQVVIEYDASITDTAGDIRANVINEIERMTGLEVVEVNIAVNDVHLPGEEEPEEERRVT</sequence>
<comment type="similarity">
    <text evidence="1">Belongs to the asp23 family.</text>
</comment>
<dbReference type="PANTHER" id="PTHR34297:SF3">
    <property type="entry name" value="ALKALINE SHOCK PROTEIN 23"/>
    <property type="match status" value="1"/>
</dbReference>
<protein>
    <recommendedName>
        <fullName evidence="5">Stress protein</fullName>
    </recommendedName>
</protein>
<dbReference type="PANTHER" id="PTHR34297">
    <property type="entry name" value="HYPOTHETICAL CYTOSOLIC PROTEIN-RELATED"/>
    <property type="match status" value="1"/>
</dbReference>
<dbReference type="STRING" id="55952.BU52_03505"/>
<dbReference type="eggNOG" id="COG1302">
    <property type="taxonomic scope" value="Bacteria"/>
</dbReference>
<keyword evidence="4" id="KW-1185">Reference proteome</keyword>
<dbReference type="EMBL" id="JFCB01000001">
    <property type="protein sequence ID" value="KES09129.1"/>
    <property type="molecule type" value="Genomic_DNA"/>
</dbReference>
<reference evidence="3 4" key="1">
    <citation type="submission" date="2014-02" db="EMBL/GenBank/DDBJ databases">
        <title>The genome announcement of Streptomyces toyocaensis NRRL15009.</title>
        <authorList>
            <person name="Hong H.-J."/>
            <person name="Kwun M.J."/>
        </authorList>
    </citation>
    <scope>NUCLEOTIDE SEQUENCE [LARGE SCALE GENOMIC DNA]</scope>
    <source>
        <strain evidence="3 4">NRRL 15009</strain>
    </source>
</reference>
<dbReference type="RefSeq" id="WP_037927974.1">
    <property type="nucleotide sequence ID" value="NZ_JBFADL010000047.1"/>
</dbReference>
<accession>A0A081Y006</accession>
<dbReference type="AlphaFoldDB" id="A0A081Y006"/>
<evidence type="ECO:0000256" key="1">
    <source>
        <dbReference type="ARBA" id="ARBA00005721"/>
    </source>
</evidence>
<evidence type="ECO:0000313" key="4">
    <source>
        <dbReference type="Proteomes" id="UP000028341"/>
    </source>
</evidence>
<feature type="compositionally biased region" description="Polar residues" evidence="2">
    <location>
        <begin position="1"/>
        <end position="18"/>
    </location>
</feature>
<name>A0A081Y006_STRTO</name>
<proteinExistence type="inferred from homology"/>